<evidence type="ECO:0000313" key="7">
    <source>
        <dbReference type="EMBL" id="KON86566.1"/>
    </source>
</evidence>
<dbReference type="PANTHER" id="PTHR34857:SF2">
    <property type="entry name" value="SLL0384 PROTEIN"/>
    <property type="match status" value="1"/>
</dbReference>
<comment type="subcellular location">
    <subcellularLocation>
        <location evidence="1">Membrane</location>
        <topology evidence="1">Multi-pass membrane protein</topology>
    </subcellularLocation>
</comment>
<dbReference type="Pfam" id="PF02361">
    <property type="entry name" value="CbiQ"/>
    <property type="match status" value="1"/>
</dbReference>
<dbReference type="RefSeq" id="WP_053433929.1">
    <property type="nucleotide sequence ID" value="NZ_LGUF01000007.1"/>
</dbReference>
<dbReference type="STRING" id="1459.AF332_06850"/>
<dbReference type="InterPro" id="IPR003339">
    <property type="entry name" value="ABC/ECF_trnsptr_transmembrane"/>
</dbReference>
<evidence type="ECO:0008006" key="9">
    <source>
        <dbReference type="Google" id="ProtNLM"/>
    </source>
</evidence>
<dbReference type="EMBL" id="LGUF01000007">
    <property type="protein sequence ID" value="KON86566.1"/>
    <property type="molecule type" value="Genomic_DNA"/>
</dbReference>
<evidence type="ECO:0000256" key="5">
    <source>
        <dbReference type="ARBA" id="ARBA00023136"/>
    </source>
</evidence>
<evidence type="ECO:0000256" key="6">
    <source>
        <dbReference type="SAM" id="Phobius"/>
    </source>
</evidence>
<dbReference type="PANTHER" id="PTHR34857">
    <property type="entry name" value="SLL0384 PROTEIN"/>
    <property type="match status" value="1"/>
</dbReference>
<evidence type="ECO:0000256" key="4">
    <source>
        <dbReference type="ARBA" id="ARBA00022989"/>
    </source>
</evidence>
<feature type="transmembrane region" description="Helical" evidence="6">
    <location>
        <begin position="71"/>
        <end position="92"/>
    </location>
</feature>
<feature type="transmembrane region" description="Helical" evidence="6">
    <location>
        <begin position="30"/>
        <end position="59"/>
    </location>
</feature>
<evidence type="ECO:0000313" key="8">
    <source>
        <dbReference type="Proteomes" id="UP000037109"/>
    </source>
</evidence>
<keyword evidence="4 6" id="KW-1133">Transmembrane helix</keyword>
<sequence length="260" mass="29308">MDYEFIYSFKKPQLTGNWFLDLNPLTKLNIVIVIAIISILSLSWQVSASIIAFYFLLAALAGCLKRFSKMYIKLGLLIGSLLFIMRAMFIPGDHPLFTFWLFTITQEGIDKGIWFSTLVVSICGAIVLFSTITRAKDFMYALENLGAPHSTSYIILASFQSIIDLGDRAKLIMDSQKARGIETEGNLLQRIKAFIPVMGPLVLGAITSTEEKAIAMEARAFSAPEKNTHLSELRKVPLWEKLFVLLVNISLILFIIWRFI</sequence>
<protein>
    <recommendedName>
        <fullName evidence="9">Cobalt transporter</fullName>
    </recommendedName>
</protein>
<keyword evidence="2" id="KW-1003">Cell membrane</keyword>
<dbReference type="Proteomes" id="UP000037109">
    <property type="component" value="Unassembled WGS sequence"/>
</dbReference>
<feature type="transmembrane region" description="Helical" evidence="6">
    <location>
        <begin position="242"/>
        <end position="259"/>
    </location>
</feature>
<keyword evidence="3 6" id="KW-0812">Transmembrane</keyword>
<keyword evidence="8" id="KW-1185">Reference proteome</keyword>
<gene>
    <name evidence="7" type="ORF">AF332_06850</name>
</gene>
<dbReference type="GO" id="GO:0005886">
    <property type="term" value="C:plasma membrane"/>
    <property type="evidence" value="ECO:0007669"/>
    <property type="project" value="UniProtKB-ARBA"/>
</dbReference>
<proteinExistence type="predicted"/>
<evidence type="ECO:0000256" key="3">
    <source>
        <dbReference type="ARBA" id="ARBA00022692"/>
    </source>
</evidence>
<accession>A0A0M0GAW0</accession>
<comment type="caution">
    <text evidence="7">The sequence shown here is derived from an EMBL/GenBank/DDBJ whole genome shotgun (WGS) entry which is preliminary data.</text>
</comment>
<keyword evidence="5 6" id="KW-0472">Membrane</keyword>
<dbReference type="PATRIC" id="fig|1459.3.peg.1464"/>
<feature type="transmembrane region" description="Helical" evidence="6">
    <location>
        <begin position="112"/>
        <end position="132"/>
    </location>
</feature>
<dbReference type="OrthoDB" id="166227at2"/>
<dbReference type="InterPro" id="IPR051611">
    <property type="entry name" value="ECF_transporter_component"/>
</dbReference>
<dbReference type="AlphaFoldDB" id="A0A0M0GAW0"/>
<reference evidence="8" key="1">
    <citation type="submission" date="2015-07" db="EMBL/GenBank/DDBJ databases">
        <title>Fjat-10036 dsm4.</title>
        <authorList>
            <person name="Liu B."/>
            <person name="Wang J."/>
            <person name="Zhu Y."/>
            <person name="Liu G."/>
            <person name="Chen Q."/>
            <person name="Chen Z."/>
            <person name="Lan J."/>
            <person name="Che J."/>
            <person name="Ge C."/>
            <person name="Shi H."/>
            <person name="Pan Z."/>
            <person name="Liu X."/>
        </authorList>
    </citation>
    <scope>NUCLEOTIDE SEQUENCE [LARGE SCALE GENOMIC DNA]</scope>
    <source>
        <strain evidence="8">DSM 4</strain>
    </source>
</reference>
<organism evidence="7 8">
    <name type="scientific">Sporosarcina globispora</name>
    <name type="common">Bacillus globisporus</name>
    <dbReference type="NCBI Taxonomy" id="1459"/>
    <lineage>
        <taxon>Bacteria</taxon>
        <taxon>Bacillati</taxon>
        <taxon>Bacillota</taxon>
        <taxon>Bacilli</taxon>
        <taxon>Bacillales</taxon>
        <taxon>Caryophanaceae</taxon>
        <taxon>Sporosarcina</taxon>
    </lineage>
</organism>
<evidence type="ECO:0000256" key="2">
    <source>
        <dbReference type="ARBA" id="ARBA00022475"/>
    </source>
</evidence>
<evidence type="ECO:0000256" key="1">
    <source>
        <dbReference type="ARBA" id="ARBA00004141"/>
    </source>
</evidence>
<name>A0A0M0GAW0_SPOGL</name>
<dbReference type="CDD" id="cd16914">
    <property type="entry name" value="EcfT"/>
    <property type="match status" value="1"/>
</dbReference>